<dbReference type="PANTHER" id="PTHR35273">
    <property type="entry name" value="ALPHA-1,4 POLYGALACTOSAMINIDASE, PUTATIVE (AFU_ORTHOLOGUE AFUA_3G07890)-RELATED"/>
    <property type="match status" value="1"/>
</dbReference>
<accession>A0A7K0DAD0</accession>
<protein>
    <recommendedName>
        <fullName evidence="2">Glycoside-hydrolase family GH114 TIM-barrel domain-containing protein</fullName>
    </recommendedName>
</protein>
<dbReference type="PANTHER" id="PTHR35273:SF2">
    <property type="entry name" value="ALPHA-GALACTOSIDASE"/>
    <property type="match status" value="1"/>
</dbReference>
<evidence type="ECO:0000259" key="2">
    <source>
        <dbReference type="Pfam" id="PF03537"/>
    </source>
</evidence>
<dbReference type="Proteomes" id="UP000438448">
    <property type="component" value="Unassembled WGS sequence"/>
</dbReference>
<gene>
    <name evidence="3" type="ORF">NRB20_53970</name>
</gene>
<dbReference type="Pfam" id="PF03537">
    <property type="entry name" value="Glyco_hydro_114"/>
    <property type="match status" value="1"/>
</dbReference>
<dbReference type="RefSeq" id="WP_227833873.1">
    <property type="nucleotide sequence ID" value="NZ_WEGK01000012.1"/>
</dbReference>
<dbReference type="Gene3D" id="3.20.20.70">
    <property type="entry name" value="Aldolase class I"/>
    <property type="match status" value="1"/>
</dbReference>
<keyword evidence="4" id="KW-1185">Reference proteome</keyword>
<dbReference type="PROSITE" id="PS51257">
    <property type="entry name" value="PROKAR_LIPOPROTEIN"/>
    <property type="match status" value="1"/>
</dbReference>
<dbReference type="InterPro" id="IPR013785">
    <property type="entry name" value="Aldolase_TIM"/>
</dbReference>
<keyword evidence="1" id="KW-0732">Signal</keyword>
<feature type="domain" description="Glycoside-hydrolase family GH114 TIM-barrel" evidence="2">
    <location>
        <begin position="42"/>
        <end position="244"/>
    </location>
</feature>
<evidence type="ECO:0000256" key="1">
    <source>
        <dbReference type="SAM" id="SignalP"/>
    </source>
</evidence>
<proteinExistence type="predicted"/>
<evidence type="ECO:0000313" key="4">
    <source>
        <dbReference type="Proteomes" id="UP000438448"/>
    </source>
</evidence>
<dbReference type="EMBL" id="WEGK01000012">
    <property type="protein sequence ID" value="MQY22282.1"/>
    <property type="molecule type" value="Genomic_DNA"/>
</dbReference>
<dbReference type="InterPro" id="IPR017853">
    <property type="entry name" value="GH"/>
</dbReference>
<dbReference type="SUPFAM" id="SSF51445">
    <property type="entry name" value="(Trans)glycosidases"/>
    <property type="match status" value="1"/>
</dbReference>
<dbReference type="InterPro" id="IPR004352">
    <property type="entry name" value="GH114_TIM-barrel"/>
</dbReference>
<feature type="chain" id="PRO_5029498669" description="Glycoside-hydrolase family GH114 TIM-barrel domain-containing protein" evidence="1">
    <location>
        <begin position="25"/>
        <end position="267"/>
    </location>
</feature>
<organism evidence="3 4">
    <name type="scientific">Nocardia macrotermitis</name>
    <dbReference type="NCBI Taxonomy" id="2585198"/>
    <lineage>
        <taxon>Bacteria</taxon>
        <taxon>Bacillati</taxon>
        <taxon>Actinomycetota</taxon>
        <taxon>Actinomycetes</taxon>
        <taxon>Mycobacteriales</taxon>
        <taxon>Nocardiaceae</taxon>
        <taxon>Nocardia</taxon>
    </lineage>
</organism>
<feature type="signal peptide" evidence="1">
    <location>
        <begin position="1"/>
        <end position="24"/>
    </location>
</feature>
<name>A0A7K0DAD0_9NOCA</name>
<dbReference type="AlphaFoldDB" id="A0A7K0DAD0"/>
<evidence type="ECO:0000313" key="3">
    <source>
        <dbReference type="EMBL" id="MQY22282.1"/>
    </source>
</evidence>
<comment type="caution">
    <text evidence="3">The sequence shown here is derived from an EMBL/GenBank/DDBJ whole genome shotgun (WGS) entry which is preliminary data.</text>
</comment>
<reference evidence="3 4" key="1">
    <citation type="submission" date="2019-10" db="EMBL/GenBank/DDBJ databases">
        <title>Nocardia macrotermitis sp. nov. and Nocardia aurantia sp. nov., isolated from the gut of fungus growing-termite Macrotermes natalensis.</title>
        <authorList>
            <person name="Benndorf R."/>
            <person name="Schwitalla J."/>
            <person name="Martin K."/>
            <person name="De Beer W."/>
            <person name="Kaster A.-K."/>
            <person name="Vollmers J."/>
            <person name="Poulsen M."/>
            <person name="Beemelmanns C."/>
        </authorList>
    </citation>
    <scope>NUCLEOTIDE SEQUENCE [LARGE SCALE GENOMIC DNA]</scope>
    <source>
        <strain evidence="3 4">RB20</strain>
    </source>
</reference>
<sequence>MGINHFRALAAVIVTASFVVTACAGPKHPASETQVPTPHVGFDYQIGGPYHPPSGVSVVSRDHTADPAVGLYNICYVNAFQTQPGAERDWDPTLLLHDASGAVVIDPDWNEALLDLTTAAKRQRIAAIVNNWIDTCAAKGFQAVEPDNFDSYTRSRNLLTSDEAQQYIRLLSAHAHDRGLAIAQKNTAELADNRRRNGLDFAIAEECAENDECATYADAFDNHVEVIEYTDHGLAEACSRFGDRLSIIERDKQVSTPDNEEYLRKTC</sequence>